<evidence type="ECO:0000256" key="6">
    <source>
        <dbReference type="ARBA" id="ARBA00056337"/>
    </source>
</evidence>
<dbReference type="GO" id="GO:0009264">
    <property type="term" value="P:deoxyribonucleotide catabolic process"/>
    <property type="evidence" value="ECO:0007669"/>
    <property type="project" value="UniProtKB-UniRule"/>
</dbReference>
<dbReference type="GO" id="GO:0004139">
    <property type="term" value="F:deoxyribose-phosphate aldolase activity"/>
    <property type="evidence" value="ECO:0007669"/>
    <property type="project" value="UniProtKB-UniRule"/>
</dbReference>
<dbReference type="HAMAP" id="MF_00114">
    <property type="entry name" value="DeoC_type1"/>
    <property type="match status" value="1"/>
</dbReference>
<dbReference type="EC" id="4.1.2.4" evidence="7"/>
<evidence type="ECO:0000256" key="5">
    <source>
        <dbReference type="ARBA" id="ARBA00048791"/>
    </source>
</evidence>
<dbReference type="Proteomes" id="UP000245938">
    <property type="component" value="Unassembled WGS sequence"/>
</dbReference>
<evidence type="ECO:0000313" key="9">
    <source>
        <dbReference type="Proteomes" id="UP000245938"/>
    </source>
</evidence>
<dbReference type="GO" id="GO:0016052">
    <property type="term" value="P:carbohydrate catabolic process"/>
    <property type="evidence" value="ECO:0007669"/>
    <property type="project" value="TreeGrafter"/>
</dbReference>
<proteinExistence type="inferred from homology"/>
<evidence type="ECO:0000256" key="7">
    <source>
        <dbReference type="HAMAP-Rule" id="MF_00114"/>
    </source>
</evidence>
<keyword evidence="3 7" id="KW-0456">Lyase</keyword>
<comment type="similarity">
    <text evidence="1 7">Belongs to the DeoC/FbaB aldolase family. DeoC type 1 subfamily.</text>
</comment>
<feature type="active site" description="Proton donor/acceptor" evidence="7">
    <location>
        <position position="89"/>
    </location>
</feature>
<comment type="caution">
    <text evidence="8">The sequence shown here is derived from an EMBL/GenBank/DDBJ whole genome shotgun (WGS) entry which is preliminary data.</text>
</comment>
<dbReference type="PANTHER" id="PTHR10889">
    <property type="entry name" value="DEOXYRIBOSE-PHOSPHATE ALDOLASE"/>
    <property type="match status" value="1"/>
</dbReference>
<gene>
    <name evidence="7 8" type="primary">deoC</name>
    <name evidence="8" type="ORF">DEX24_03555</name>
</gene>
<dbReference type="CDD" id="cd00959">
    <property type="entry name" value="DeoC"/>
    <property type="match status" value="1"/>
</dbReference>
<dbReference type="SUPFAM" id="SSF51569">
    <property type="entry name" value="Aldolase"/>
    <property type="match status" value="1"/>
</dbReference>
<accession>A0A2U3APF9</accession>
<name>A0A2U3APF9_9BACL</name>
<keyword evidence="4 7" id="KW-0704">Schiff base</keyword>
<comment type="function">
    <text evidence="6 7">Catalyzes a reversible aldol reaction between acetaldehyde and D-glyceraldehyde 3-phosphate to generate 2-deoxy-D-ribose 5-phosphate.</text>
</comment>
<dbReference type="EMBL" id="QFVR01000003">
    <property type="protein sequence ID" value="PWI26421.1"/>
    <property type="molecule type" value="Genomic_DNA"/>
</dbReference>
<dbReference type="AlphaFoldDB" id="A0A2U3APF9"/>
<evidence type="ECO:0000256" key="3">
    <source>
        <dbReference type="ARBA" id="ARBA00023239"/>
    </source>
</evidence>
<protein>
    <recommendedName>
        <fullName evidence="7">Deoxyribose-phosphate aldolase</fullName>
        <shortName evidence="7">DERA</shortName>
        <ecNumber evidence="7">4.1.2.4</ecNumber>
    </recommendedName>
    <alternativeName>
        <fullName evidence="7">2-deoxy-D-ribose 5-phosphate aldolase</fullName>
    </alternativeName>
    <alternativeName>
        <fullName evidence="7">Phosphodeoxyriboaldolase</fullName>
        <shortName evidence="7">Deoxyriboaldolase</shortName>
    </alternativeName>
</protein>
<keyword evidence="2 7" id="KW-0963">Cytoplasm</keyword>
<dbReference type="SMART" id="SM01133">
    <property type="entry name" value="DeoC"/>
    <property type="match status" value="1"/>
</dbReference>
<comment type="catalytic activity">
    <reaction evidence="5 7">
        <text>2-deoxy-D-ribose 5-phosphate = D-glyceraldehyde 3-phosphate + acetaldehyde</text>
        <dbReference type="Rhea" id="RHEA:12821"/>
        <dbReference type="ChEBI" id="CHEBI:15343"/>
        <dbReference type="ChEBI" id="CHEBI:59776"/>
        <dbReference type="ChEBI" id="CHEBI:62877"/>
        <dbReference type="EC" id="4.1.2.4"/>
    </reaction>
</comment>
<dbReference type="Gene3D" id="3.20.20.70">
    <property type="entry name" value="Aldolase class I"/>
    <property type="match status" value="1"/>
</dbReference>
<dbReference type="NCBIfam" id="TIGR00126">
    <property type="entry name" value="deoC"/>
    <property type="match status" value="1"/>
</dbReference>
<dbReference type="PANTHER" id="PTHR10889:SF1">
    <property type="entry name" value="DEOXYRIBOSE-PHOSPHATE ALDOLASE"/>
    <property type="match status" value="1"/>
</dbReference>
<dbReference type="Pfam" id="PF01791">
    <property type="entry name" value="DeoC"/>
    <property type="match status" value="1"/>
</dbReference>
<comment type="subcellular location">
    <subcellularLocation>
        <location evidence="7">Cytoplasm</location>
    </subcellularLocation>
</comment>
<evidence type="ECO:0000256" key="1">
    <source>
        <dbReference type="ARBA" id="ARBA00010936"/>
    </source>
</evidence>
<comment type="pathway">
    <text evidence="7">Carbohydrate degradation; 2-deoxy-D-ribose 1-phosphate degradation; D-glyceraldehyde 3-phosphate and acetaldehyde from 2-deoxy-alpha-D-ribose 1-phosphate: step 2/2.</text>
</comment>
<organism evidence="8 9">
    <name type="scientific">Kurthia sibirica</name>
    <dbReference type="NCBI Taxonomy" id="202750"/>
    <lineage>
        <taxon>Bacteria</taxon>
        <taxon>Bacillati</taxon>
        <taxon>Bacillota</taxon>
        <taxon>Bacilli</taxon>
        <taxon>Bacillales</taxon>
        <taxon>Caryophanaceae</taxon>
        <taxon>Kurthia</taxon>
    </lineage>
</organism>
<dbReference type="InterPro" id="IPR028581">
    <property type="entry name" value="DeoC_typeI"/>
</dbReference>
<evidence type="ECO:0000256" key="2">
    <source>
        <dbReference type="ARBA" id="ARBA00022490"/>
    </source>
</evidence>
<dbReference type="OrthoDB" id="9778711at2"/>
<dbReference type="UniPathway" id="UPA00002">
    <property type="reaction ID" value="UER00468"/>
</dbReference>
<evidence type="ECO:0000256" key="4">
    <source>
        <dbReference type="ARBA" id="ARBA00023270"/>
    </source>
</evidence>
<reference evidence="8 9" key="1">
    <citation type="submission" date="2018-05" db="EMBL/GenBank/DDBJ databases">
        <title>Kurthia sibirica genome sequence.</title>
        <authorList>
            <person name="Maclea K.S."/>
            <person name="Goen A.E."/>
        </authorList>
    </citation>
    <scope>NUCLEOTIDE SEQUENCE [LARGE SCALE GENOMIC DNA]</scope>
    <source>
        <strain evidence="8 9">ATCC 49154</strain>
    </source>
</reference>
<evidence type="ECO:0000313" key="8">
    <source>
        <dbReference type="EMBL" id="PWI26421.1"/>
    </source>
</evidence>
<keyword evidence="9" id="KW-1185">Reference proteome</keyword>
<dbReference type="InterPro" id="IPR013785">
    <property type="entry name" value="Aldolase_TIM"/>
</dbReference>
<dbReference type="InterPro" id="IPR011343">
    <property type="entry name" value="DeoC"/>
</dbReference>
<dbReference type="GO" id="GO:0006018">
    <property type="term" value="P:2-deoxyribose 1-phosphate catabolic process"/>
    <property type="evidence" value="ECO:0007669"/>
    <property type="project" value="UniProtKB-UniRule"/>
</dbReference>
<feature type="active site" description="Proton donor/acceptor" evidence="7">
    <location>
        <position position="183"/>
    </location>
</feature>
<sequence>MNISTKIDHTLLKADATIEQIEQLCQEAAKYKFATVCINPHYIALGAKLLKESSTKVCTVIGFPLGANKTAVKLFEAIQAIEDGAEEVDYVLNISDVKNGEFEAVLQEMIQFVNIKKNHPKLVIKIILETCYLTNDEITKVSLLARKAGLDYVKTSTGFGTDGATQEAVRLMKKAVGDNVKVKASGGVRTATDAAAYIELGVERIGTSNGISILEGVAPTSNY</sequence>
<feature type="active site" description="Schiff-base intermediate with acetaldehyde" evidence="7">
    <location>
        <position position="154"/>
    </location>
</feature>
<dbReference type="PIRSF" id="PIRSF001357">
    <property type="entry name" value="DeoC"/>
    <property type="match status" value="1"/>
</dbReference>
<dbReference type="FunFam" id="3.20.20.70:FF:000044">
    <property type="entry name" value="Deoxyribose-phosphate aldolase"/>
    <property type="match status" value="1"/>
</dbReference>
<dbReference type="InterPro" id="IPR002915">
    <property type="entry name" value="DeoC/FbaB/LacD_aldolase"/>
</dbReference>
<dbReference type="GO" id="GO:0005737">
    <property type="term" value="C:cytoplasm"/>
    <property type="evidence" value="ECO:0007669"/>
    <property type="project" value="UniProtKB-SubCell"/>
</dbReference>